<dbReference type="Proteomes" id="UP000214646">
    <property type="component" value="Unassembled WGS sequence"/>
</dbReference>
<accession>A0A225DQ08</accession>
<evidence type="ECO:0000313" key="2">
    <source>
        <dbReference type="Proteomes" id="UP000214646"/>
    </source>
</evidence>
<reference evidence="2" key="1">
    <citation type="submission" date="2017-06" db="EMBL/GenBank/DDBJ databases">
        <title>Genome analysis of Fimbriiglobus ruber SP5, the first member of the order Planctomycetales with confirmed chitinolytic capability.</title>
        <authorList>
            <person name="Ravin N.V."/>
            <person name="Rakitin A.L."/>
            <person name="Ivanova A.A."/>
            <person name="Beletsky A.V."/>
            <person name="Kulichevskaya I.S."/>
            <person name="Mardanov A.V."/>
            <person name="Dedysh S.N."/>
        </authorList>
    </citation>
    <scope>NUCLEOTIDE SEQUENCE [LARGE SCALE GENOMIC DNA]</scope>
    <source>
        <strain evidence="2">SP5</strain>
    </source>
</reference>
<name>A0A225DQ08_9BACT</name>
<keyword evidence="2" id="KW-1185">Reference proteome</keyword>
<sequence>MGVQKKIPGEVTAGRETSSLFVAPASAFDLSPYYSAKG</sequence>
<protein>
    <submittedName>
        <fullName evidence="1">Uncharacterized protein</fullName>
    </submittedName>
</protein>
<dbReference type="EMBL" id="NIDE01000014">
    <property type="protein sequence ID" value="OWK38475.1"/>
    <property type="molecule type" value="Genomic_DNA"/>
</dbReference>
<dbReference type="AlphaFoldDB" id="A0A225DQ08"/>
<gene>
    <name evidence="1" type="ORF">FRUB_07595</name>
</gene>
<organism evidence="1 2">
    <name type="scientific">Fimbriiglobus ruber</name>
    <dbReference type="NCBI Taxonomy" id="1908690"/>
    <lineage>
        <taxon>Bacteria</taxon>
        <taxon>Pseudomonadati</taxon>
        <taxon>Planctomycetota</taxon>
        <taxon>Planctomycetia</taxon>
        <taxon>Gemmatales</taxon>
        <taxon>Gemmataceae</taxon>
        <taxon>Fimbriiglobus</taxon>
    </lineage>
</organism>
<proteinExistence type="predicted"/>
<comment type="caution">
    <text evidence="1">The sequence shown here is derived from an EMBL/GenBank/DDBJ whole genome shotgun (WGS) entry which is preliminary data.</text>
</comment>
<evidence type="ECO:0000313" key="1">
    <source>
        <dbReference type="EMBL" id="OWK38475.1"/>
    </source>
</evidence>